<dbReference type="NCBIfam" id="TIGR00231">
    <property type="entry name" value="small_GTP"/>
    <property type="match status" value="1"/>
</dbReference>
<evidence type="ECO:0000259" key="9">
    <source>
        <dbReference type="PROSITE" id="PS51722"/>
    </source>
</evidence>
<reference evidence="10 11" key="1">
    <citation type="journal article" date="2011" name="EMBO J.">
        <title>Structural diversity of bacterial flagellar motors.</title>
        <authorList>
            <person name="Chen S."/>
            <person name="Beeby M."/>
            <person name="Murphy G.E."/>
            <person name="Leadbetter J.R."/>
            <person name="Hendrixson D.R."/>
            <person name="Briegel A."/>
            <person name="Li Z."/>
            <person name="Shi J."/>
            <person name="Tocheva E.I."/>
            <person name="Muller A."/>
            <person name="Dobro M.J."/>
            <person name="Jensen G.J."/>
        </authorList>
    </citation>
    <scope>NUCLEOTIDE SEQUENCE [LARGE SCALE GENOMIC DNA]</scope>
    <source>
        <strain evidence="10 11">DSM 6540</strain>
    </source>
</reference>
<dbReference type="PRINTS" id="PR00315">
    <property type="entry name" value="ELONGATNFCT"/>
</dbReference>
<keyword evidence="11" id="KW-1185">Reference proteome</keyword>
<dbReference type="InterPro" id="IPR004535">
    <property type="entry name" value="Transl_elong_SelB"/>
</dbReference>
<organism evidence="10 11">
    <name type="scientific">Acetonema longum DSM 6540</name>
    <dbReference type="NCBI Taxonomy" id="1009370"/>
    <lineage>
        <taxon>Bacteria</taxon>
        <taxon>Bacillati</taxon>
        <taxon>Bacillota</taxon>
        <taxon>Negativicutes</taxon>
        <taxon>Acetonemataceae</taxon>
        <taxon>Acetonema</taxon>
    </lineage>
</organism>
<comment type="caution">
    <text evidence="10">The sequence shown here is derived from an EMBL/GenBank/DDBJ whole genome shotgun (WGS) entry which is preliminary data.</text>
</comment>
<gene>
    <name evidence="10" type="ORF">ALO_09289</name>
</gene>
<dbReference type="InterPro" id="IPR027417">
    <property type="entry name" value="P-loop_NTPase"/>
</dbReference>
<evidence type="ECO:0000256" key="6">
    <source>
        <dbReference type="ARBA" id="ARBA00023134"/>
    </source>
</evidence>
<dbReference type="Pfam" id="PF00009">
    <property type="entry name" value="GTP_EFTU"/>
    <property type="match status" value="1"/>
</dbReference>
<feature type="domain" description="Tr-type G" evidence="9">
    <location>
        <begin position="1"/>
        <end position="173"/>
    </location>
</feature>
<dbReference type="AlphaFoldDB" id="F7NIF5"/>
<dbReference type="SUPFAM" id="SSF50447">
    <property type="entry name" value="Translation proteins"/>
    <property type="match status" value="1"/>
</dbReference>
<dbReference type="InterPro" id="IPR015190">
    <property type="entry name" value="Elong_fac_SelB-wing-hlx_typ-2"/>
</dbReference>
<keyword evidence="4" id="KW-0547">Nucleotide-binding</keyword>
<dbReference type="RefSeq" id="WP_004094970.1">
    <property type="nucleotide sequence ID" value="NZ_AFGF01000074.1"/>
</dbReference>
<dbReference type="InterPro" id="IPR050055">
    <property type="entry name" value="EF-Tu_GTPase"/>
</dbReference>
<dbReference type="NCBIfam" id="TIGR00475">
    <property type="entry name" value="selB"/>
    <property type="match status" value="1"/>
</dbReference>
<dbReference type="Gene3D" id="1.10.10.2770">
    <property type="match status" value="1"/>
</dbReference>
<dbReference type="PANTHER" id="PTHR43721">
    <property type="entry name" value="ELONGATION FACTOR TU-RELATED"/>
    <property type="match status" value="1"/>
</dbReference>
<evidence type="ECO:0000256" key="4">
    <source>
        <dbReference type="ARBA" id="ARBA00022741"/>
    </source>
</evidence>
<dbReference type="InterPro" id="IPR036390">
    <property type="entry name" value="WH_DNA-bd_sf"/>
</dbReference>
<evidence type="ECO:0000256" key="2">
    <source>
        <dbReference type="ARBA" id="ARBA00015953"/>
    </source>
</evidence>
<protein>
    <recommendedName>
        <fullName evidence="2">Selenocysteine-specific elongation factor</fullName>
    </recommendedName>
    <alternativeName>
        <fullName evidence="8">SelB translation factor</fullName>
    </alternativeName>
</protein>
<evidence type="ECO:0000256" key="8">
    <source>
        <dbReference type="ARBA" id="ARBA00031615"/>
    </source>
</evidence>
<dbReference type="Pfam" id="PF09106">
    <property type="entry name" value="WHD_2nd_SelB"/>
    <property type="match status" value="1"/>
</dbReference>
<evidence type="ECO:0000256" key="5">
    <source>
        <dbReference type="ARBA" id="ARBA00022917"/>
    </source>
</evidence>
<comment type="subcellular location">
    <subcellularLocation>
        <location evidence="1">Cytoplasm</location>
    </subcellularLocation>
</comment>
<keyword evidence="6" id="KW-0342">GTP-binding</keyword>
<dbReference type="OrthoDB" id="9804504at2"/>
<name>F7NIF5_9FIRM</name>
<dbReference type="GO" id="GO:0005525">
    <property type="term" value="F:GTP binding"/>
    <property type="evidence" value="ECO:0007669"/>
    <property type="project" value="UniProtKB-KW"/>
</dbReference>
<dbReference type="InterPro" id="IPR036388">
    <property type="entry name" value="WH-like_DNA-bd_sf"/>
</dbReference>
<dbReference type="CDD" id="cd03696">
    <property type="entry name" value="SelB_II"/>
    <property type="match status" value="1"/>
</dbReference>
<dbReference type="STRING" id="1009370.ALO_09289"/>
<proteinExistence type="predicted"/>
<dbReference type="GO" id="GO:0003924">
    <property type="term" value="F:GTPase activity"/>
    <property type="evidence" value="ECO:0007669"/>
    <property type="project" value="InterPro"/>
</dbReference>
<dbReference type="InterPro" id="IPR000795">
    <property type="entry name" value="T_Tr_GTP-bd_dom"/>
</dbReference>
<dbReference type="SUPFAM" id="SSF52540">
    <property type="entry name" value="P-loop containing nucleoside triphosphate hydrolases"/>
    <property type="match status" value="1"/>
</dbReference>
<dbReference type="Gene3D" id="3.40.50.300">
    <property type="entry name" value="P-loop containing nucleotide triphosphate hydrolases"/>
    <property type="match status" value="1"/>
</dbReference>
<dbReference type="InterPro" id="IPR005225">
    <property type="entry name" value="Small_GTP-bd"/>
</dbReference>
<dbReference type="InterPro" id="IPR009000">
    <property type="entry name" value="Transl_B-barrel_sf"/>
</dbReference>
<keyword evidence="5" id="KW-0648">Protein biosynthesis</keyword>
<dbReference type="FunFam" id="3.40.50.300:FF:001064">
    <property type="entry name" value="Selenocysteine-specific translation elongation factor"/>
    <property type="match status" value="1"/>
</dbReference>
<dbReference type="SUPFAM" id="SSF46785">
    <property type="entry name" value="Winged helix' DNA-binding domain"/>
    <property type="match status" value="2"/>
</dbReference>
<evidence type="ECO:0000313" key="10">
    <source>
        <dbReference type="EMBL" id="EGO64185.1"/>
    </source>
</evidence>
<sequence length="626" mass="69566">MKYLIIGTAGHVDHGKTALIKALTGQETDRLKEEKERGISIDLGFAFLPLAEDLAAGIVDVPGHERFLKNMLAGTGSIDLAMLVVAADEGVMPQTREHLAMLELYGIRHGLIALNKIDKVEPDWLELVEAEIRTEVQHTFLAQAPICRVSAATGQGIQELLAALRQLSETVPARDRRGPFRMWIDRVFNVKGHGLVVTGSALTGSVSSGDSLALYPQGQEVRVRGLEWHDRKVARIYAGQRAALNLAGAEQEEVARGMLLSQADCSQVSNRWDAFLIWREEPANGIRVRLHLGTGEYIGRLYRNKGETFNFMQLVLEQALSATAGDRGILRLYSPQKLLGGVMLLAPGRLSRRISPARRDLATALKRGDSQGILQAVILDELQPLSTGELLRRTGYLSAASFDTALEGLLKANKVMRLDSFIFSISLYDRLWSVAREILQDFHRIQPEKAGMEREGLRQKLQIGEKEYASLLHSWETAGRIKTGGAVVALESHASRHGCWQKNTAEQLAQAMDATKLDHIDVSRIEAIFALPGHKAEVMYEQLIRQGALIRVGDLCVYSKTIQYIVDLIQRCIQEKGGITVAEFRDMLQTSRKMAVPVLEYCDMHKYTIRDGDIRRLGPKTLKVSE</sequence>
<dbReference type="Pfam" id="PF09107">
    <property type="entry name" value="WHD_3rd_SelB"/>
    <property type="match status" value="1"/>
</dbReference>
<evidence type="ECO:0000256" key="3">
    <source>
        <dbReference type="ARBA" id="ARBA00022490"/>
    </source>
</evidence>
<dbReference type="PROSITE" id="PS51722">
    <property type="entry name" value="G_TR_2"/>
    <property type="match status" value="1"/>
</dbReference>
<dbReference type="CDD" id="cd04171">
    <property type="entry name" value="SelB"/>
    <property type="match status" value="1"/>
</dbReference>
<dbReference type="GO" id="GO:0003723">
    <property type="term" value="F:RNA binding"/>
    <property type="evidence" value="ECO:0007669"/>
    <property type="project" value="InterPro"/>
</dbReference>
<dbReference type="GO" id="GO:0005829">
    <property type="term" value="C:cytosol"/>
    <property type="evidence" value="ECO:0007669"/>
    <property type="project" value="TreeGrafter"/>
</dbReference>
<dbReference type="GO" id="GO:0001514">
    <property type="term" value="P:selenocysteine incorporation"/>
    <property type="evidence" value="ECO:0007669"/>
    <property type="project" value="InterPro"/>
</dbReference>
<dbReference type="Gene3D" id="2.40.30.10">
    <property type="entry name" value="Translation factors"/>
    <property type="match status" value="1"/>
</dbReference>
<keyword evidence="10" id="KW-0251">Elongation factor</keyword>
<evidence type="ECO:0000256" key="7">
    <source>
        <dbReference type="ARBA" id="ARBA00025526"/>
    </source>
</evidence>
<evidence type="ECO:0000256" key="1">
    <source>
        <dbReference type="ARBA" id="ARBA00004496"/>
    </source>
</evidence>
<keyword evidence="3" id="KW-0963">Cytoplasm</keyword>
<dbReference type="EMBL" id="AFGF01000074">
    <property type="protein sequence ID" value="EGO64185.1"/>
    <property type="molecule type" value="Genomic_DNA"/>
</dbReference>
<dbReference type="InterPro" id="IPR015191">
    <property type="entry name" value="SelB_WHD4"/>
</dbReference>
<dbReference type="eggNOG" id="COG3276">
    <property type="taxonomic scope" value="Bacteria"/>
</dbReference>
<comment type="function">
    <text evidence="7">Translation factor necessary for the incorporation of selenocysteine into proteins. It probably replaces EF-Tu for the insertion of selenocysteine directed by the UGA codon. SelB binds GTP and GDP.</text>
</comment>
<accession>F7NIF5</accession>
<dbReference type="GO" id="GO:0003746">
    <property type="term" value="F:translation elongation factor activity"/>
    <property type="evidence" value="ECO:0007669"/>
    <property type="project" value="UniProtKB-KW"/>
</dbReference>
<dbReference type="Gene3D" id="1.10.10.10">
    <property type="entry name" value="Winged helix-like DNA-binding domain superfamily/Winged helix DNA-binding domain"/>
    <property type="match status" value="1"/>
</dbReference>
<evidence type="ECO:0000313" key="11">
    <source>
        <dbReference type="Proteomes" id="UP000003240"/>
    </source>
</evidence>
<dbReference type="Proteomes" id="UP000003240">
    <property type="component" value="Unassembled WGS sequence"/>
</dbReference>
<dbReference type="PANTHER" id="PTHR43721:SF22">
    <property type="entry name" value="ELONGATION FACTOR TU, MITOCHONDRIAL"/>
    <property type="match status" value="1"/>
</dbReference>